<keyword evidence="2" id="KW-0808">Transferase</keyword>
<sequence>MIIVSFNVRGLGGKVKKRKVRELDCEWAFLPSEGNSGGILSIWKKDNNLLLFTFTGQGFVGVCLESGIQKKVIFVVNVYAKCDLVSKRRLWENLVMSKRGFGDGAWCFVGDFNVVYRREESSMSRIDRFLISDQWVNCWGASSVWVLDRDVSDHCPLVLKSSVVDWGPKPFRFNNHWLEDKDFKKVVEEAWGGQVINGWMGFAMKEKLKGLKVKLKAWNKKVYGGLEARIDTLIVDIKDLDLRGELVGLNEHEVSLRKSNFAELWKLLKSKEVVLFQRSRSKWIKEGDANSGYFHGCVKARVRRNTITALKVGEVCVDSSSQIRETVIEYFTIHFVGGEIGEVVKASDGNRSPGPDGFNFAFFKSFWEMLKDFRLISLLGSLYKLIAKVLAARLSIVMNSIIASSQSAFIKGRNLVDGVMIVNEIVDLAKKTGKDCLILKVEFEKTYDSVEWVFLEYMMKRFGFCSLWIKWMKACVFAGNLSVLVNGSLTSEISIQRGLKQGDPLAPFLFLLVAEGFGGVMRKAVAESSFKGFAFGREGLQVSHLQYADDTLCIGEANVQNLWTLKAVLRGFEMASGLKINFSKSCLMGVNASPDFMATACTFLNCSQGSLPFNYLGVKDVKVMNLSLLAKRRWRLLQRDRPLWKDVLVAKYGGNILYEVDLQGVRFPAFSSRWWKDVCALDSVVAGKRWLSEAVTRRM</sequence>
<dbReference type="Proteomes" id="UP000236291">
    <property type="component" value="Unassembled WGS sequence"/>
</dbReference>
<reference evidence="2 3" key="2">
    <citation type="journal article" date="2017" name="Front. Plant Sci.">
        <title>Gene Classification and Mining of Molecular Markers Useful in Red Clover (Trifolium pratense) Breeding.</title>
        <authorList>
            <person name="Istvanek J."/>
            <person name="Dluhosova J."/>
            <person name="Dluhos P."/>
            <person name="Patkova L."/>
            <person name="Nedelnik J."/>
            <person name="Repkova J."/>
        </authorList>
    </citation>
    <scope>NUCLEOTIDE SEQUENCE [LARGE SCALE GENOMIC DNA]</scope>
    <source>
        <strain evidence="3">cv. Tatra</strain>
        <tissue evidence="2">Young leaves</tissue>
    </source>
</reference>
<dbReference type="PROSITE" id="PS50878">
    <property type="entry name" value="RT_POL"/>
    <property type="match status" value="1"/>
</dbReference>
<evidence type="ECO:0000313" key="2">
    <source>
        <dbReference type="EMBL" id="PNX96151.1"/>
    </source>
</evidence>
<dbReference type="Pfam" id="PF00078">
    <property type="entry name" value="RVT_1"/>
    <property type="match status" value="1"/>
</dbReference>
<organism evidence="2 3">
    <name type="scientific">Trifolium pratense</name>
    <name type="common">Red clover</name>
    <dbReference type="NCBI Taxonomy" id="57577"/>
    <lineage>
        <taxon>Eukaryota</taxon>
        <taxon>Viridiplantae</taxon>
        <taxon>Streptophyta</taxon>
        <taxon>Embryophyta</taxon>
        <taxon>Tracheophyta</taxon>
        <taxon>Spermatophyta</taxon>
        <taxon>Magnoliopsida</taxon>
        <taxon>eudicotyledons</taxon>
        <taxon>Gunneridae</taxon>
        <taxon>Pentapetalae</taxon>
        <taxon>rosids</taxon>
        <taxon>fabids</taxon>
        <taxon>Fabales</taxon>
        <taxon>Fabaceae</taxon>
        <taxon>Papilionoideae</taxon>
        <taxon>50 kb inversion clade</taxon>
        <taxon>NPAAA clade</taxon>
        <taxon>Hologalegina</taxon>
        <taxon>IRL clade</taxon>
        <taxon>Trifolieae</taxon>
        <taxon>Trifolium</taxon>
    </lineage>
</organism>
<keyword evidence="2" id="KW-0418">Kinase</keyword>
<protein>
    <submittedName>
        <fullName evidence="2">Cysteine-rich receptor-like protein kinase</fullName>
    </submittedName>
</protein>
<dbReference type="GO" id="GO:0016301">
    <property type="term" value="F:kinase activity"/>
    <property type="evidence" value="ECO:0007669"/>
    <property type="project" value="UniProtKB-KW"/>
</dbReference>
<dbReference type="PANTHER" id="PTHR46890">
    <property type="entry name" value="NON-LTR RETROLELEMENT REVERSE TRANSCRIPTASE-LIKE PROTEIN-RELATED"/>
    <property type="match status" value="1"/>
</dbReference>
<reference evidence="2 3" key="1">
    <citation type="journal article" date="2014" name="Am. J. Bot.">
        <title>Genome assembly and annotation for red clover (Trifolium pratense; Fabaceae).</title>
        <authorList>
            <person name="Istvanek J."/>
            <person name="Jaros M."/>
            <person name="Krenek A."/>
            <person name="Repkova J."/>
        </authorList>
    </citation>
    <scope>NUCLEOTIDE SEQUENCE [LARGE SCALE GENOMIC DNA]</scope>
    <source>
        <strain evidence="3">cv. Tatra</strain>
        <tissue evidence="2">Young leaves</tissue>
    </source>
</reference>
<dbReference type="InterPro" id="IPR000477">
    <property type="entry name" value="RT_dom"/>
</dbReference>
<dbReference type="InterPro" id="IPR036691">
    <property type="entry name" value="Endo/exonu/phosph_ase_sf"/>
</dbReference>
<name>A0A2K3MZC3_TRIPR</name>
<evidence type="ECO:0000259" key="1">
    <source>
        <dbReference type="PROSITE" id="PS50878"/>
    </source>
</evidence>
<evidence type="ECO:0000313" key="3">
    <source>
        <dbReference type="Proteomes" id="UP000236291"/>
    </source>
</evidence>
<dbReference type="Gene3D" id="3.60.10.10">
    <property type="entry name" value="Endonuclease/exonuclease/phosphatase"/>
    <property type="match status" value="1"/>
</dbReference>
<feature type="non-terminal residue" evidence="2">
    <location>
        <position position="699"/>
    </location>
</feature>
<gene>
    <name evidence="2" type="ORF">L195_g019353</name>
</gene>
<dbReference type="InterPro" id="IPR043502">
    <property type="entry name" value="DNA/RNA_pol_sf"/>
</dbReference>
<dbReference type="CDD" id="cd01650">
    <property type="entry name" value="RT_nLTR_like"/>
    <property type="match status" value="1"/>
</dbReference>
<feature type="domain" description="Reverse transcriptase" evidence="1">
    <location>
        <begin position="347"/>
        <end position="620"/>
    </location>
</feature>
<keyword evidence="2" id="KW-0675">Receptor</keyword>
<comment type="caution">
    <text evidence="2">The sequence shown here is derived from an EMBL/GenBank/DDBJ whole genome shotgun (WGS) entry which is preliminary data.</text>
</comment>
<dbReference type="STRING" id="57577.A0A2K3MZC3"/>
<accession>A0A2K3MZC3</accession>
<dbReference type="InterPro" id="IPR052343">
    <property type="entry name" value="Retrotransposon-Effector_Assoc"/>
</dbReference>
<dbReference type="EMBL" id="ASHM01014202">
    <property type="protein sequence ID" value="PNX96151.1"/>
    <property type="molecule type" value="Genomic_DNA"/>
</dbReference>
<dbReference type="PANTHER" id="PTHR46890:SF50">
    <property type="entry name" value="RNA-DIRECTED DNA POLYMERASE, EUKARYOTA, REVERSE TRANSCRIPTASE ZINC-BINDING DOMAIN PROTEIN-RELATED"/>
    <property type="match status" value="1"/>
</dbReference>
<proteinExistence type="predicted"/>
<dbReference type="SUPFAM" id="SSF56672">
    <property type="entry name" value="DNA/RNA polymerases"/>
    <property type="match status" value="1"/>
</dbReference>
<dbReference type="SUPFAM" id="SSF56219">
    <property type="entry name" value="DNase I-like"/>
    <property type="match status" value="1"/>
</dbReference>
<dbReference type="AlphaFoldDB" id="A0A2K3MZC3"/>